<sequence>MQEEWALLDASQKNLYRDVMLEVLRNLASIGNKCDEKNFEDQIKHSGSNVRQITSHYGHERYKHEECEEKPCELKQYRKSLVSLKSVHTQMLTQTGDGPYENTVRGKVISCSSDIQRHEDSHTGWQPDKCQQYDEVSSPTGVQRHTRTHSGDMNEHILERSPMNVSSVAKPLLSPLTFTHMKRLIQERSPMHVNNVGKPSVLLPTFRYMSGLILGRSPLNVSSVAKLLLSLLAFTHIKKLI</sequence>
<evidence type="ECO:0000256" key="5">
    <source>
        <dbReference type="SAM" id="MobiDB-lite"/>
    </source>
</evidence>
<dbReference type="Gene3D" id="3.30.160.60">
    <property type="entry name" value="Classic Zinc Finger"/>
    <property type="match status" value="1"/>
</dbReference>
<protein>
    <recommendedName>
        <fullName evidence="6">KRAB domain-containing protein</fullName>
    </recommendedName>
</protein>
<dbReference type="Proteomes" id="UP000662637">
    <property type="component" value="Unassembled WGS sequence"/>
</dbReference>
<dbReference type="PANTHER" id="PTHR14947:SF26">
    <property type="entry name" value="RIKEN CDNA D130040H23 GENE"/>
    <property type="match status" value="1"/>
</dbReference>
<evidence type="ECO:0000256" key="3">
    <source>
        <dbReference type="ARBA" id="ARBA00022771"/>
    </source>
</evidence>
<feature type="compositionally biased region" description="Polar residues" evidence="5">
    <location>
        <begin position="134"/>
        <end position="143"/>
    </location>
</feature>
<keyword evidence="2" id="KW-0677">Repeat</keyword>
<dbReference type="SMART" id="SM00349">
    <property type="entry name" value="KRAB"/>
    <property type="match status" value="1"/>
</dbReference>
<dbReference type="CDD" id="cd07765">
    <property type="entry name" value="KRAB_A-box"/>
    <property type="match status" value="1"/>
</dbReference>
<dbReference type="PANTHER" id="PTHR14947">
    <property type="entry name" value="ZINC FINGER PROTEIN"/>
    <property type="match status" value="1"/>
</dbReference>
<dbReference type="Pfam" id="PF01352">
    <property type="entry name" value="KRAB"/>
    <property type="match status" value="1"/>
</dbReference>
<evidence type="ECO:0000259" key="6">
    <source>
        <dbReference type="PROSITE" id="PS50805"/>
    </source>
</evidence>
<proteinExistence type="predicted"/>
<evidence type="ECO:0000256" key="4">
    <source>
        <dbReference type="ARBA" id="ARBA00022833"/>
    </source>
</evidence>
<accession>A0A5E4CQS1</accession>
<dbReference type="AlphaFoldDB" id="A0A5E4CQS1"/>
<keyword evidence="1" id="KW-0479">Metal-binding</keyword>
<evidence type="ECO:0000313" key="8">
    <source>
        <dbReference type="EMBL" id="VTJ84183.1"/>
    </source>
</evidence>
<gene>
    <name evidence="7" type="ORF">GHT09_001876</name>
    <name evidence="8" type="ORF">MONAX_5E028311</name>
</gene>
<dbReference type="SUPFAM" id="SSF57667">
    <property type="entry name" value="beta-beta-alpha zinc fingers"/>
    <property type="match status" value="1"/>
</dbReference>
<dbReference type="InterPro" id="IPR001909">
    <property type="entry name" value="KRAB"/>
</dbReference>
<keyword evidence="3" id="KW-0863">Zinc-finger</keyword>
<evidence type="ECO:0000256" key="2">
    <source>
        <dbReference type="ARBA" id="ARBA00022737"/>
    </source>
</evidence>
<dbReference type="GO" id="GO:0008270">
    <property type="term" value="F:zinc ion binding"/>
    <property type="evidence" value="ECO:0007669"/>
    <property type="project" value="UniProtKB-KW"/>
</dbReference>
<dbReference type="PROSITE" id="PS50805">
    <property type="entry name" value="KRAB"/>
    <property type="match status" value="1"/>
</dbReference>
<dbReference type="Gene3D" id="6.10.140.140">
    <property type="match status" value="1"/>
</dbReference>
<dbReference type="InterPro" id="IPR036236">
    <property type="entry name" value="Znf_C2H2_sf"/>
</dbReference>
<feature type="region of interest" description="Disordered" evidence="5">
    <location>
        <begin position="118"/>
        <end position="148"/>
    </location>
</feature>
<dbReference type="GO" id="GO:0006355">
    <property type="term" value="P:regulation of DNA-templated transcription"/>
    <property type="evidence" value="ECO:0007669"/>
    <property type="project" value="InterPro"/>
</dbReference>
<dbReference type="SUPFAM" id="SSF109640">
    <property type="entry name" value="KRAB domain (Kruppel-associated box)"/>
    <property type="match status" value="1"/>
</dbReference>
<dbReference type="EMBL" id="CABDUW010001818">
    <property type="protein sequence ID" value="VTJ84183.1"/>
    <property type="molecule type" value="Genomic_DNA"/>
</dbReference>
<evidence type="ECO:0000256" key="1">
    <source>
        <dbReference type="ARBA" id="ARBA00022723"/>
    </source>
</evidence>
<reference evidence="8" key="1">
    <citation type="submission" date="2019-04" db="EMBL/GenBank/DDBJ databases">
        <authorList>
            <person name="Alioto T."/>
            <person name="Alioto T."/>
        </authorList>
    </citation>
    <scope>NUCLEOTIDE SEQUENCE [LARGE SCALE GENOMIC DNA]</scope>
</reference>
<dbReference type="InterPro" id="IPR036051">
    <property type="entry name" value="KRAB_dom_sf"/>
</dbReference>
<feature type="domain" description="KRAB" evidence="6">
    <location>
        <begin position="1"/>
        <end position="69"/>
    </location>
</feature>
<evidence type="ECO:0000313" key="7">
    <source>
        <dbReference type="EMBL" id="KAF7486219.1"/>
    </source>
</evidence>
<name>A0A5E4CQS1_MARMO</name>
<organism evidence="8">
    <name type="scientific">Marmota monax</name>
    <name type="common">Woodchuck</name>
    <dbReference type="NCBI Taxonomy" id="9995"/>
    <lineage>
        <taxon>Eukaryota</taxon>
        <taxon>Metazoa</taxon>
        <taxon>Chordata</taxon>
        <taxon>Craniata</taxon>
        <taxon>Vertebrata</taxon>
        <taxon>Euteleostomi</taxon>
        <taxon>Mammalia</taxon>
        <taxon>Eutheria</taxon>
        <taxon>Euarchontoglires</taxon>
        <taxon>Glires</taxon>
        <taxon>Rodentia</taxon>
        <taxon>Sciuromorpha</taxon>
        <taxon>Sciuridae</taxon>
        <taxon>Xerinae</taxon>
        <taxon>Marmotini</taxon>
        <taxon>Marmota</taxon>
    </lineage>
</organism>
<dbReference type="InterPro" id="IPR039938">
    <property type="entry name" value="Sp4-like"/>
</dbReference>
<keyword evidence="4" id="KW-0862">Zinc</keyword>
<reference evidence="7" key="2">
    <citation type="submission" date="2020-08" db="EMBL/GenBank/DDBJ databases">
        <authorList>
            <person name="Shumante A."/>
            <person name="Zimin A.V."/>
            <person name="Puiu D."/>
            <person name="Salzberg S.L."/>
        </authorList>
    </citation>
    <scope>NUCLEOTIDE SEQUENCE</scope>
    <source>
        <strain evidence="7">WC2-LM</strain>
        <tissue evidence="7">Liver</tissue>
    </source>
</reference>
<dbReference type="EMBL" id="WJEC01000058">
    <property type="protein sequence ID" value="KAF7486219.1"/>
    <property type="molecule type" value="Genomic_DNA"/>
</dbReference>